<feature type="non-terminal residue" evidence="1">
    <location>
        <position position="109"/>
    </location>
</feature>
<reference evidence="1" key="1">
    <citation type="submission" date="2021-04" db="EMBL/GenBank/DDBJ databases">
        <title>novel species isolated from subtropical streams in China.</title>
        <authorList>
            <person name="Lu H."/>
        </authorList>
    </citation>
    <scope>NUCLEOTIDE SEQUENCE</scope>
    <source>
        <strain evidence="1">FT137W</strain>
    </source>
</reference>
<dbReference type="RefSeq" id="WP_212676937.1">
    <property type="nucleotide sequence ID" value="NZ_JAGSPJ010000023.1"/>
</dbReference>
<evidence type="ECO:0000313" key="2">
    <source>
        <dbReference type="Proteomes" id="UP000678545"/>
    </source>
</evidence>
<accession>A0A941E636</accession>
<dbReference type="EMBL" id="JAGSPJ010000023">
    <property type="protein sequence ID" value="MBR7801832.1"/>
    <property type="molecule type" value="Genomic_DNA"/>
</dbReference>
<proteinExistence type="predicted"/>
<keyword evidence="2" id="KW-1185">Reference proteome</keyword>
<dbReference type="Proteomes" id="UP000678545">
    <property type="component" value="Unassembled WGS sequence"/>
</dbReference>
<gene>
    <name evidence="1" type="ORF">KDM90_17625</name>
</gene>
<evidence type="ECO:0000313" key="1">
    <source>
        <dbReference type="EMBL" id="MBR7801832.1"/>
    </source>
</evidence>
<dbReference type="AlphaFoldDB" id="A0A941E636"/>
<comment type="caution">
    <text evidence="1">The sequence shown here is derived from an EMBL/GenBank/DDBJ whole genome shotgun (WGS) entry which is preliminary data.</text>
</comment>
<feature type="non-terminal residue" evidence="1">
    <location>
        <position position="1"/>
    </location>
</feature>
<protein>
    <submittedName>
        <fullName evidence="1">Uncharacterized protein</fullName>
    </submittedName>
</protein>
<organism evidence="1 2">
    <name type="scientific">Undibacterium fentianense</name>
    <dbReference type="NCBI Taxonomy" id="2828728"/>
    <lineage>
        <taxon>Bacteria</taxon>
        <taxon>Pseudomonadati</taxon>
        <taxon>Pseudomonadota</taxon>
        <taxon>Betaproteobacteria</taxon>
        <taxon>Burkholderiales</taxon>
        <taxon>Oxalobacteraceae</taxon>
        <taxon>Undibacterium</taxon>
    </lineage>
</organism>
<sequence length="109" mass="11724">FDADGLANGRIVDPGAPGLITLNQLQLSQAQLAQVSPRNADTLSFNVRFSDSVKQVDVSDFKLNFTGNAQGQIQFVEKIYDNLYRVQVNQLGGDGSVALSLNQAANNIV</sequence>
<name>A0A941E636_9BURK</name>